<dbReference type="RefSeq" id="WP_013566201.1">
    <property type="nucleotide sequence ID" value="NC_014962.1"/>
</dbReference>
<dbReference type="OrthoDB" id="274988at2"/>
<sequence length="283" mass="30994">MVLTPDQSVAPSSTIIEPSPRRAQRSIGRAALWVLGSLGLIVALLGLIPRALRYEPPFYRAALATPPETRRLQSERFLATLLDLRNDMANEPVWETRWTEDQVNSWLAEHLELDSEGILALPHDASVWQPRLGFERDRARLAFRGRLLGLETVFEAVFSVVYDSNGDSNLSATGVEHPACGLVLEIESVSAGLVPLPVGFVADRLLERGVWPGFVLKRDPTSNHPGRLLVTLDSEGQSILTRLSRLEILQGAVRLTGGQLADPASSPFVVGDRSASDQPAARR</sequence>
<proteinExistence type="predicted"/>
<dbReference type="KEGG" id="ipa:Isop_3351"/>
<accession>E8R611</accession>
<dbReference type="AlphaFoldDB" id="E8R611"/>
<keyword evidence="1" id="KW-0812">Transmembrane</keyword>
<dbReference type="HOGENOM" id="CLU_1045440_0_0_0"/>
<protein>
    <submittedName>
        <fullName evidence="2">Uncharacterized protein</fullName>
    </submittedName>
</protein>
<keyword evidence="1" id="KW-0472">Membrane</keyword>
<organism evidence="2 3">
    <name type="scientific">Isosphaera pallida (strain ATCC 43644 / DSM 9630 / IS1B)</name>
    <dbReference type="NCBI Taxonomy" id="575540"/>
    <lineage>
        <taxon>Bacteria</taxon>
        <taxon>Pseudomonadati</taxon>
        <taxon>Planctomycetota</taxon>
        <taxon>Planctomycetia</taxon>
        <taxon>Isosphaerales</taxon>
        <taxon>Isosphaeraceae</taxon>
        <taxon>Isosphaera</taxon>
    </lineage>
</organism>
<dbReference type="InParanoid" id="E8R611"/>
<reference key="1">
    <citation type="submission" date="2010-11" db="EMBL/GenBank/DDBJ databases">
        <title>The complete sequence of chromosome of Isophaera pallida ATCC 43644.</title>
        <authorList>
            <consortium name="US DOE Joint Genome Institute (JGI-PGF)"/>
            <person name="Lucas S."/>
            <person name="Copeland A."/>
            <person name="Lapidus A."/>
            <person name="Bruce D."/>
            <person name="Goodwin L."/>
            <person name="Pitluck S."/>
            <person name="Kyrpides N."/>
            <person name="Mavromatis K."/>
            <person name="Pagani I."/>
            <person name="Ivanova N."/>
            <person name="Saunders E."/>
            <person name="Brettin T."/>
            <person name="Detter J.C."/>
            <person name="Han C."/>
            <person name="Tapia R."/>
            <person name="Land M."/>
            <person name="Hauser L."/>
            <person name="Markowitz V."/>
            <person name="Cheng J.-F."/>
            <person name="Hugenholtz P."/>
            <person name="Woyke T."/>
            <person name="Wu D."/>
            <person name="Eisen J.A."/>
        </authorList>
    </citation>
    <scope>NUCLEOTIDE SEQUENCE</scope>
    <source>
        <strain>ATCC 43644</strain>
    </source>
</reference>
<keyword evidence="3" id="KW-1185">Reference proteome</keyword>
<evidence type="ECO:0000313" key="2">
    <source>
        <dbReference type="EMBL" id="ADV63913.1"/>
    </source>
</evidence>
<keyword evidence="1" id="KW-1133">Transmembrane helix</keyword>
<dbReference type="Proteomes" id="UP000008631">
    <property type="component" value="Chromosome"/>
</dbReference>
<reference evidence="2 3" key="2">
    <citation type="journal article" date="2011" name="Stand. Genomic Sci.">
        <title>Complete genome sequence of Isosphaera pallida type strain (IS1B).</title>
        <authorList>
            <consortium name="US DOE Joint Genome Institute (JGI-PGF)"/>
            <person name="Goker M."/>
            <person name="Cleland D."/>
            <person name="Saunders E."/>
            <person name="Lapidus A."/>
            <person name="Nolan M."/>
            <person name="Lucas S."/>
            <person name="Hammon N."/>
            <person name="Deshpande S."/>
            <person name="Cheng J.F."/>
            <person name="Tapia R."/>
            <person name="Han C."/>
            <person name="Goodwin L."/>
            <person name="Pitluck S."/>
            <person name="Liolios K."/>
            <person name="Pagani I."/>
            <person name="Ivanova N."/>
            <person name="Mavromatis K."/>
            <person name="Pati A."/>
            <person name="Chen A."/>
            <person name="Palaniappan K."/>
            <person name="Land M."/>
            <person name="Hauser L."/>
            <person name="Chang Y.J."/>
            <person name="Jeffries C.D."/>
            <person name="Detter J.C."/>
            <person name="Beck B."/>
            <person name="Woyke T."/>
            <person name="Bristow J."/>
            <person name="Eisen J.A."/>
            <person name="Markowitz V."/>
            <person name="Hugenholtz P."/>
            <person name="Kyrpides N.C."/>
            <person name="Klenk H.P."/>
        </authorList>
    </citation>
    <scope>NUCLEOTIDE SEQUENCE [LARGE SCALE GENOMIC DNA]</scope>
    <source>
        <strain evidence="3">ATCC 43644 / DSM 9630 / IS1B</strain>
    </source>
</reference>
<feature type="transmembrane region" description="Helical" evidence="1">
    <location>
        <begin position="30"/>
        <end position="48"/>
    </location>
</feature>
<name>E8R611_ISOPI</name>
<evidence type="ECO:0000256" key="1">
    <source>
        <dbReference type="SAM" id="Phobius"/>
    </source>
</evidence>
<gene>
    <name evidence="2" type="ordered locus">Isop_3351</name>
</gene>
<dbReference type="EMBL" id="CP002353">
    <property type="protein sequence ID" value="ADV63913.1"/>
    <property type="molecule type" value="Genomic_DNA"/>
</dbReference>
<evidence type="ECO:0000313" key="3">
    <source>
        <dbReference type="Proteomes" id="UP000008631"/>
    </source>
</evidence>